<dbReference type="Gene3D" id="3.90.1170.40">
    <property type="entry name" value="Molybdopterin biosynthesis MoaE subunit"/>
    <property type="match status" value="1"/>
</dbReference>
<dbReference type="SUPFAM" id="SSF54690">
    <property type="entry name" value="Molybdopterin synthase subunit MoaE"/>
    <property type="match status" value="1"/>
</dbReference>
<dbReference type="Pfam" id="PF02391">
    <property type="entry name" value="MoaE"/>
    <property type="match status" value="1"/>
</dbReference>
<dbReference type="InterPro" id="IPR012675">
    <property type="entry name" value="Beta-grasp_dom_sf"/>
</dbReference>
<dbReference type="InterPro" id="IPR016155">
    <property type="entry name" value="Mopterin_synth/thiamin_S_b"/>
</dbReference>
<dbReference type="STRING" id="151549.A0A4C1UDH4"/>
<reference evidence="3 4" key="1">
    <citation type="journal article" date="2019" name="Commun. Biol.">
        <title>The bagworm genome reveals a unique fibroin gene that provides high tensile strength.</title>
        <authorList>
            <person name="Kono N."/>
            <person name="Nakamura H."/>
            <person name="Ohtoshi R."/>
            <person name="Tomita M."/>
            <person name="Numata K."/>
            <person name="Arakawa K."/>
        </authorList>
    </citation>
    <scope>NUCLEOTIDE SEQUENCE [LARGE SCALE GENOMIC DNA]</scope>
</reference>
<accession>A0A4C1UDH4</accession>
<dbReference type="CDD" id="cd00756">
    <property type="entry name" value="MoaE"/>
    <property type="match status" value="1"/>
</dbReference>
<dbReference type="EMBL" id="BGZK01000161">
    <property type="protein sequence ID" value="GBP24428.1"/>
    <property type="molecule type" value="Genomic_DNA"/>
</dbReference>
<dbReference type="InterPro" id="IPR003749">
    <property type="entry name" value="ThiS/MoaD-like"/>
</dbReference>
<keyword evidence="4" id="KW-1185">Reference proteome</keyword>
<dbReference type="Pfam" id="PF02597">
    <property type="entry name" value="ThiS"/>
    <property type="match status" value="1"/>
</dbReference>
<dbReference type="InterPro" id="IPR003448">
    <property type="entry name" value="Mopterin_biosynth_MoaE"/>
</dbReference>
<dbReference type="InterPro" id="IPR036563">
    <property type="entry name" value="MoaE_sf"/>
</dbReference>
<dbReference type="PANTHER" id="PTHR23404">
    <property type="entry name" value="MOLYBDOPTERIN SYNTHASE RELATED"/>
    <property type="match status" value="1"/>
</dbReference>
<dbReference type="OrthoDB" id="5531344at2759"/>
<evidence type="ECO:0000256" key="1">
    <source>
        <dbReference type="SAM" id="Coils"/>
    </source>
</evidence>
<evidence type="ECO:0000256" key="2">
    <source>
        <dbReference type="SAM" id="MobiDB-lite"/>
    </source>
</evidence>
<sequence>MDSAVNRAVPPVPRQGADSGGRKNGQTRQVLFYYRSMKTKVTQKLNLKHQVGNAFALVNLRLSFSETHWVRFNLEPIKNNILLAKNEEVCDESIDIEIQDKDNIAVIPPLSGGCKTTEEVHPPMFLFQNLGLQLKTVPVQCGLVCRLIAVCFISIESKVIKLEYEAYEQMALKAMKNICNEIREKWPPVHGIVLHHRLGVVPVREASVVIAISSPHRTDSLEAVAFCIDRLKSTVPIWKKEIYESDPPAWKENPECAWSSKTEPEYPELTLEKNLVQINVSREQLQQRINNFIERKREQVNVNNIHDFIPSKNMQQVDESETCARVRTSFVRRKDSKGHLKVRKVINEWGPQTSHPMVKSESRASTGLPLAIAERVMNIEKFLNIAPVEPDIYQRLKNMEDRIAYLQSISPEYSQFWNRHDLEDNIKRENDMDFLYTADDLSRKIEQLERNGDDL</sequence>
<evidence type="ECO:0000313" key="3">
    <source>
        <dbReference type="EMBL" id="GBP24428.1"/>
    </source>
</evidence>
<comment type="caution">
    <text evidence="3">The sequence shown here is derived from an EMBL/GenBank/DDBJ whole genome shotgun (WGS) entry which is preliminary data.</text>
</comment>
<dbReference type="SUPFAM" id="SSF54285">
    <property type="entry name" value="MoaD/ThiS"/>
    <property type="match status" value="1"/>
</dbReference>
<evidence type="ECO:0000313" key="4">
    <source>
        <dbReference type="Proteomes" id="UP000299102"/>
    </source>
</evidence>
<proteinExistence type="predicted"/>
<keyword evidence="1" id="KW-0175">Coiled coil</keyword>
<feature type="region of interest" description="Disordered" evidence="2">
    <location>
        <begin position="1"/>
        <end position="24"/>
    </location>
</feature>
<dbReference type="Gene3D" id="3.10.20.30">
    <property type="match status" value="1"/>
</dbReference>
<gene>
    <name evidence="3" type="primary">Mocs2</name>
    <name evidence="3" type="ORF">EVAR_19304_1</name>
</gene>
<dbReference type="GO" id="GO:0006777">
    <property type="term" value="P:Mo-molybdopterin cofactor biosynthetic process"/>
    <property type="evidence" value="ECO:0007669"/>
    <property type="project" value="InterPro"/>
</dbReference>
<organism evidence="3 4">
    <name type="scientific">Eumeta variegata</name>
    <name type="common">Bagworm moth</name>
    <name type="synonym">Eumeta japonica</name>
    <dbReference type="NCBI Taxonomy" id="151549"/>
    <lineage>
        <taxon>Eukaryota</taxon>
        <taxon>Metazoa</taxon>
        <taxon>Ecdysozoa</taxon>
        <taxon>Arthropoda</taxon>
        <taxon>Hexapoda</taxon>
        <taxon>Insecta</taxon>
        <taxon>Pterygota</taxon>
        <taxon>Neoptera</taxon>
        <taxon>Endopterygota</taxon>
        <taxon>Lepidoptera</taxon>
        <taxon>Glossata</taxon>
        <taxon>Ditrysia</taxon>
        <taxon>Tineoidea</taxon>
        <taxon>Psychidae</taxon>
        <taxon>Oiketicinae</taxon>
        <taxon>Eumeta</taxon>
    </lineage>
</organism>
<dbReference type="Proteomes" id="UP000299102">
    <property type="component" value="Unassembled WGS sequence"/>
</dbReference>
<protein>
    <submittedName>
        <fullName evidence="3">Molybdopterin synthase catalytic subunit</fullName>
    </submittedName>
</protein>
<feature type="coiled-coil region" evidence="1">
    <location>
        <begin position="275"/>
        <end position="302"/>
    </location>
</feature>
<name>A0A4C1UDH4_EUMVA</name>
<dbReference type="AlphaFoldDB" id="A0A4C1UDH4"/>